<comment type="caution">
    <text evidence="2">The sequence shown here is derived from an EMBL/GenBank/DDBJ whole genome shotgun (WGS) entry which is preliminary data.</text>
</comment>
<sequence length="127" mass="14948">ARIKYREHAIKAFRKHLKNGTFPKRMKSIKPYPKMQSSEAQAAVNAACDQVQCVILDQMLQEEQKKLSQDQDSYQTLKEQREAYRQKFKLPKTLKKPMKPTIRQLHQELAELQSNYPKLCKQLENSS</sequence>
<keyword evidence="3" id="KW-1185">Reference proteome</keyword>
<feature type="coiled-coil region" evidence="1">
    <location>
        <begin position="60"/>
        <end position="122"/>
    </location>
</feature>
<accession>A0ABN8S4B2</accession>
<reference evidence="2 3" key="1">
    <citation type="submission" date="2022-05" db="EMBL/GenBank/DDBJ databases">
        <authorList>
            <consortium name="Genoscope - CEA"/>
            <person name="William W."/>
        </authorList>
    </citation>
    <scope>NUCLEOTIDE SEQUENCE [LARGE SCALE GENOMIC DNA]</scope>
</reference>
<name>A0ABN8S4B2_9CNID</name>
<protein>
    <submittedName>
        <fullName evidence="2">Uncharacterized protein</fullName>
    </submittedName>
</protein>
<dbReference type="EMBL" id="CALNXK010000459">
    <property type="protein sequence ID" value="CAH3186080.1"/>
    <property type="molecule type" value="Genomic_DNA"/>
</dbReference>
<dbReference type="Proteomes" id="UP001159405">
    <property type="component" value="Unassembled WGS sequence"/>
</dbReference>
<evidence type="ECO:0000313" key="3">
    <source>
        <dbReference type="Proteomes" id="UP001159405"/>
    </source>
</evidence>
<gene>
    <name evidence="2" type="ORF">PLOB_00033875</name>
</gene>
<evidence type="ECO:0000313" key="2">
    <source>
        <dbReference type="EMBL" id="CAH3186080.1"/>
    </source>
</evidence>
<organism evidence="2 3">
    <name type="scientific">Porites lobata</name>
    <dbReference type="NCBI Taxonomy" id="104759"/>
    <lineage>
        <taxon>Eukaryota</taxon>
        <taxon>Metazoa</taxon>
        <taxon>Cnidaria</taxon>
        <taxon>Anthozoa</taxon>
        <taxon>Hexacorallia</taxon>
        <taxon>Scleractinia</taxon>
        <taxon>Fungiina</taxon>
        <taxon>Poritidae</taxon>
        <taxon>Porites</taxon>
    </lineage>
</organism>
<evidence type="ECO:0000256" key="1">
    <source>
        <dbReference type="SAM" id="Coils"/>
    </source>
</evidence>
<proteinExistence type="predicted"/>
<feature type="non-terminal residue" evidence="2">
    <location>
        <position position="1"/>
    </location>
</feature>
<keyword evidence="1" id="KW-0175">Coiled coil</keyword>